<name>A0A1W9KS73_9BURK</name>
<protein>
    <submittedName>
        <fullName evidence="1">Uncharacterized protein</fullName>
    </submittedName>
</protein>
<evidence type="ECO:0000313" key="1">
    <source>
        <dbReference type="EMBL" id="OQW87231.1"/>
    </source>
</evidence>
<sequence length="63" mass="6766">MAALTTTDSKAIANQVARLALAGHHVIKGNNGDYTVCKYGLTRYCANFAELQAFALKLGVNHE</sequence>
<reference evidence="1 2" key="1">
    <citation type="submission" date="2017-01" db="EMBL/GenBank/DDBJ databases">
        <title>Novel large sulfur bacteria in the metagenomes of groundwater-fed chemosynthetic microbial mats in the Lake Huron basin.</title>
        <authorList>
            <person name="Sharrar A.M."/>
            <person name="Flood B.E."/>
            <person name="Bailey J.V."/>
            <person name="Jones D.S."/>
            <person name="Biddanda B."/>
            <person name="Ruberg S.A."/>
            <person name="Marcus D.N."/>
            <person name="Dick G.J."/>
        </authorList>
    </citation>
    <scope>NUCLEOTIDE SEQUENCE [LARGE SCALE GENOMIC DNA]</scope>
    <source>
        <strain evidence="1">A7</strain>
    </source>
</reference>
<dbReference type="Proteomes" id="UP000192505">
    <property type="component" value="Unassembled WGS sequence"/>
</dbReference>
<comment type="caution">
    <text evidence="1">The sequence shown here is derived from an EMBL/GenBank/DDBJ whole genome shotgun (WGS) entry which is preliminary data.</text>
</comment>
<dbReference type="AlphaFoldDB" id="A0A1W9KS73"/>
<dbReference type="EMBL" id="MTEI01000009">
    <property type="protein sequence ID" value="OQW87231.1"/>
    <property type="molecule type" value="Genomic_DNA"/>
</dbReference>
<organism evidence="1 2">
    <name type="scientific">Rhodoferax ferrireducens</name>
    <dbReference type="NCBI Taxonomy" id="192843"/>
    <lineage>
        <taxon>Bacteria</taxon>
        <taxon>Pseudomonadati</taxon>
        <taxon>Pseudomonadota</taxon>
        <taxon>Betaproteobacteria</taxon>
        <taxon>Burkholderiales</taxon>
        <taxon>Comamonadaceae</taxon>
        <taxon>Rhodoferax</taxon>
    </lineage>
</organism>
<evidence type="ECO:0000313" key="2">
    <source>
        <dbReference type="Proteomes" id="UP000192505"/>
    </source>
</evidence>
<proteinExistence type="predicted"/>
<gene>
    <name evidence="1" type="ORF">BWK72_13485</name>
</gene>
<accession>A0A1W9KS73</accession>